<organism evidence="3 4">
    <name type="scientific">Ramlibacter agri</name>
    <dbReference type="NCBI Taxonomy" id="2728837"/>
    <lineage>
        <taxon>Bacteria</taxon>
        <taxon>Pseudomonadati</taxon>
        <taxon>Pseudomonadota</taxon>
        <taxon>Betaproteobacteria</taxon>
        <taxon>Burkholderiales</taxon>
        <taxon>Comamonadaceae</taxon>
        <taxon>Ramlibacter</taxon>
    </lineage>
</organism>
<sequence length="320" mass="33448">MKKRLFGKLVLASMFCMTAAMAQDYPSKPIRIIVPYSPGGGTDTVARLMAQKLTAAFGQSVLVDNKPGASANIGAEMVARAPADGYTILVTAPNFTTSEALFEKPGWKFEDFTPVIHLVKYGNVLVAGPGTQLASVQQMIAAAKAAPKSLSFGSAGTGSNSHLAMELLNQRTGTQIVHIPYKGSGPLKTDLLGGHLQLGVDGLGGLSELIRAGKVKPLAVLAPKRSPLAPEIPSLGDMGINDVDGNGWYGALVPAGTPPAIVAKLNAAFAAALQAPDVHQQLNQLGVEAVGGSSEEFRNYLLGERKKWAQVIKTANIKPD</sequence>
<dbReference type="Proteomes" id="UP000541185">
    <property type="component" value="Unassembled WGS sequence"/>
</dbReference>
<gene>
    <name evidence="3" type="ORF">HHL11_33750</name>
</gene>
<dbReference type="AlphaFoldDB" id="A0A848HH41"/>
<dbReference type="Gene3D" id="3.40.190.150">
    <property type="entry name" value="Bordetella uptake gene, domain 1"/>
    <property type="match status" value="1"/>
</dbReference>
<accession>A0A848HH41</accession>
<dbReference type="InterPro" id="IPR005064">
    <property type="entry name" value="BUG"/>
</dbReference>
<comment type="similarity">
    <text evidence="1">Belongs to the UPF0065 (bug) family.</text>
</comment>
<dbReference type="SUPFAM" id="SSF53850">
    <property type="entry name" value="Periplasmic binding protein-like II"/>
    <property type="match status" value="1"/>
</dbReference>
<dbReference type="PANTHER" id="PTHR42928">
    <property type="entry name" value="TRICARBOXYLATE-BINDING PROTEIN"/>
    <property type="match status" value="1"/>
</dbReference>
<dbReference type="Pfam" id="PF03401">
    <property type="entry name" value="TctC"/>
    <property type="match status" value="1"/>
</dbReference>
<evidence type="ECO:0000256" key="1">
    <source>
        <dbReference type="ARBA" id="ARBA00006987"/>
    </source>
</evidence>
<evidence type="ECO:0000313" key="4">
    <source>
        <dbReference type="Proteomes" id="UP000541185"/>
    </source>
</evidence>
<dbReference type="Gene3D" id="3.40.190.10">
    <property type="entry name" value="Periplasmic binding protein-like II"/>
    <property type="match status" value="1"/>
</dbReference>
<feature type="signal peptide" evidence="2">
    <location>
        <begin position="1"/>
        <end position="22"/>
    </location>
</feature>
<reference evidence="3 4" key="1">
    <citation type="submission" date="2020-04" db="EMBL/GenBank/DDBJ databases">
        <title>Ramlibacter sp. G-1-2-2 isolated from soil.</title>
        <authorList>
            <person name="Dahal R.H."/>
        </authorList>
    </citation>
    <scope>NUCLEOTIDE SEQUENCE [LARGE SCALE GENOMIC DNA]</scope>
    <source>
        <strain evidence="3 4">G-1-2-2</strain>
    </source>
</reference>
<dbReference type="InterPro" id="IPR042100">
    <property type="entry name" value="Bug_dom1"/>
</dbReference>
<comment type="caution">
    <text evidence="3">The sequence shown here is derived from an EMBL/GenBank/DDBJ whole genome shotgun (WGS) entry which is preliminary data.</text>
</comment>
<evidence type="ECO:0000313" key="3">
    <source>
        <dbReference type="EMBL" id="NML48749.1"/>
    </source>
</evidence>
<proteinExistence type="inferred from homology"/>
<dbReference type="PIRSF" id="PIRSF017082">
    <property type="entry name" value="YflP"/>
    <property type="match status" value="1"/>
</dbReference>
<dbReference type="PANTHER" id="PTHR42928:SF5">
    <property type="entry name" value="BLR1237 PROTEIN"/>
    <property type="match status" value="1"/>
</dbReference>
<protein>
    <submittedName>
        <fullName evidence="3">Tripartite tricarboxylate transporter substrate binding protein</fullName>
    </submittedName>
</protein>
<name>A0A848HH41_9BURK</name>
<keyword evidence="2" id="KW-0732">Signal</keyword>
<keyword evidence="4" id="KW-1185">Reference proteome</keyword>
<dbReference type="CDD" id="cd13578">
    <property type="entry name" value="PBP2_Bug27"/>
    <property type="match status" value="1"/>
</dbReference>
<dbReference type="RefSeq" id="WP_169423083.1">
    <property type="nucleotide sequence ID" value="NZ_JABBFX010000008.1"/>
</dbReference>
<evidence type="ECO:0000256" key="2">
    <source>
        <dbReference type="SAM" id="SignalP"/>
    </source>
</evidence>
<dbReference type="EMBL" id="JABBFX010000008">
    <property type="protein sequence ID" value="NML48749.1"/>
    <property type="molecule type" value="Genomic_DNA"/>
</dbReference>
<feature type="chain" id="PRO_5032715917" evidence="2">
    <location>
        <begin position="23"/>
        <end position="320"/>
    </location>
</feature>